<evidence type="ECO:0000256" key="1">
    <source>
        <dbReference type="SAM" id="Phobius"/>
    </source>
</evidence>
<reference evidence="3 4" key="1">
    <citation type="journal article" date="2015" name="Nature">
        <title>rRNA introns, odd ribosomes, and small enigmatic genomes across a large radiation of phyla.</title>
        <authorList>
            <person name="Brown C.T."/>
            <person name="Hug L.A."/>
            <person name="Thomas B.C."/>
            <person name="Sharon I."/>
            <person name="Castelle C.J."/>
            <person name="Singh A."/>
            <person name="Wilkins M.J."/>
            <person name="Williams K.H."/>
            <person name="Banfield J.F."/>
        </authorList>
    </citation>
    <scope>NUCLEOTIDE SEQUENCE [LARGE SCALE GENOMIC DNA]</scope>
</reference>
<gene>
    <name evidence="3" type="ORF">UV74_C0013G0302</name>
</gene>
<keyword evidence="1" id="KW-0472">Membrane</keyword>
<feature type="domain" description="Glycosyltransferase 2-like" evidence="2">
    <location>
        <begin position="4"/>
        <end position="124"/>
    </location>
</feature>
<sequence length="304" mass="34386">MDLSIIIVNYNTGGLLAECIESVLKHTKKISYIIYVVDNNSSDESLALLSRLSKNKSRIKVIKCSKNLGFAGANNLALKKVKSDFVLLLNPDTLIKNNVIGDMLAWIKRKAEVGIASCALKNSDGSIQGTGGYFPTLLRVFSWMTIEDLPFVAKIIKPFHPMRNLSYSKGINFYKGIKELDWVTGAFFMFRSTLLKEIGLLDDDYFMYTEEVDYCYRAKQKGWKVFYNPAWSIVHYGGASAGSEFAILSEFKGIKLFYKKHYPKWQSLFLWVVLKIGILGRVILFAILGRGTLSKTYAKAFIEI</sequence>
<feature type="transmembrane region" description="Helical" evidence="1">
    <location>
        <begin position="268"/>
        <end position="289"/>
    </location>
</feature>
<proteinExistence type="predicted"/>
<dbReference type="SUPFAM" id="SSF53448">
    <property type="entry name" value="Nucleotide-diphospho-sugar transferases"/>
    <property type="match status" value="1"/>
</dbReference>
<evidence type="ECO:0000259" key="2">
    <source>
        <dbReference type="Pfam" id="PF00535"/>
    </source>
</evidence>
<dbReference type="InterPro" id="IPR029044">
    <property type="entry name" value="Nucleotide-diphossugar_trans"/>
</dbReference>
<keyword evidence="1" id="KW-1133">Transmembrane helix</keyword>
<dbReference type="Proteomes" id="UP000034090">
    <property type="component" value="Unassembled WGS sequence"/>
</dbReference>
<accession>A0A0G1DH53</accession>
<dbReference type="STRING" id="1618578.UV74_C0013G0302"/>
<dbReference type="Pfam" id="PF00535">
    <property type="entry name" value="Glycos_transf_2"/>
    <property type="match status" value="1"/>
</dbReference>
<name>A0A0G1DH53_9BACT</name>
<organism evidence="3 4">
    <name type="scientific">Candidatus Woesebacteria bacterium GW2011_GWB1_43_14</name>
    <dbReference type="NCBI Taxonomy" id="1618578"/>
    <lineage>
        <taxon>Bacteria</taxon>
        <taxon>Candidatus Woeseibacteriota</taxon>
    </lineage>
</organism>
<dbReference type="Gene3D" id="3.90.550.10">
    <property type="entry name" value="Spore Coat Polysaccharide Biosynthesis Protein SpsA, Chain A"/>
    <property type="match status" value="1"/>
</dbReference>
<dbReference type="InterPro" id="IPR001173">
    <property type="entry name" value="Glyco_trans_2-like"/>
</dbReference>
<dbReference type="CDD" id="cd04186">
    <property type="entry name" value="GT_2_like_c"/>
    <property type="match status" value="1"/>
</dbReference>
<dbReference type="PANTHER" id="PTHR43179">
    <property type="entry name" value="RHAMNOSYLTRANSFERASE WBBL"/>
    <property type="match status" value="1"/>
</dbReference>
<dbReference type="EMBL" id="LCFQ01000013">
    <property type="protein sequence ID" value="KKS97180.1"/>
    <property type="molecule type" value="Genomic_DNA"/>
</dbReference>
<evidence type="ECO:0000313" key="3">
    <source>
        <dbReference type="EMBL" id="KKS97180.1"/>
    </source>
</evidence>
<keyword evidence="1" id="KW-0812">Transmembrane</keyword>
<dbReference type="AlphaFoldDB" id="A0A0G1DH53"/>
<evidence type="ECO:0000313" key="4">
    <source>
        <dbReference type="Proteomes" id="UP000034090"/>
    </source>
</evidence>
<dbReference type="PANTHER" id="PTHR43179:SF7">
    <property type="entry name" value="RHAMNOSYLTRANSFERASE WBBL"/>
    <property type="match status" value="1"/>
</dbReference>
<protein>
    <submittedName>
        <fullName evidence="3">WsbD</fullName>
    </submittedName>
</protein>
<comment type="caution">
    <text evidence="3">The sequence shown here is derived from an EMBL/GenBank/DDBJ whole genome shotgun (WGS) entry which is preliminary data.</text>
</comment>